<keyword evidence="2" id="KW-0805">Transcription regulation</keyword>
<comment type="caution">
    <text evidence="6">The sequence shown here is derived from an EMBL/GenBank/DDBJ whole genome shotgun (WGS) entry which is preliminary data.</text>
</comment>
<dbReference type="GO" id="GO:0003700">
    <property type="term" value="F:DNA-binding transcription factor activity"/>
    <property type="evidence" value="ECO:0007669"/>
    <property type="project" value="InterPro"/>
</dbReference>
<dbReference type="InterPro" id="IPR036388">
    <property type="entry name" value="WH-like_DNA-bd_sf"/>
</dbReference>
<reference evidence="6 7" key="1">
    <citation type="submission" date="2019-08" db="EMBL/GenBank/DDBJ databases">
        <title>Draft genome sequencing and comparative genomics of hatchery-associated Vibrios.</title>
        <authorList>
            <person name="Kehlet-Delgado H."/>
            <person name="Mueller R.S."/>
        </authorList>
    </citation>
    <scope>NUCLEOTIDE SEQUENCE [LARGE SCALE GENOMIC DNA]</scope>
    <source>
        <strain evidence="6 7">01-65-5-1</strain>
    </source>
</reference>
<gene>
    <name evidence="6" type="ORF">F0237_03495</name>
</gene>
<dbReference type="Pfam" id="PF00126">
    <property type="entry name" value="HTH_1"/>
    <property type="match status" value="1"/>
</dbReference>
<name>A0AAE5LGS1_9VIBR</name>
<accession>A0AAE5LGS1</accession>
<feature type="domain" description="HTH lysR-type" evidence="5">
    <location>
        <begin position="1"/>
        <end position="59"/>
    </location>
</feature>
<evidence type="ECO:0000256" key="4">
    <source>
        <dbReference type="ARBA" id="ARBA00023163"/>
    </source>
</evidence>
<dbReference type="Gene3D" id="1.10.10.10">
    <property type="entry name" value="Winged helix-like DNA-binding domain superfamily/Winged helix DNA-binding domain"/>
    <property type="match status" value="1"/>
</dbReference>
<dbReference type="InterPro" id="IPR036390">
    <property type="entry name" value="WH_DNA-bd_sf"/>
</dbReference>
<proteinExistence type="inferred from homology"/>
<dbReference type="Proteomes" id="UP000572722">
    <property type="component" value="Unassembled WGS sequence"/>
</dbReference>
<evidence type="ECO:0000313" key="7">
    <source>
        <dbReference type="Proteomes" id="UP000572722"/>
    </source>
</evidence>
<dbReference type="EMBL" id="VTXO01000001">
    <property type="protein sequence ID" value="NOI79717.1"/>
    <property type="molecule type" value="Genomic_DNA"/>
</dbReference>
<dbReference type="PANTHER" id="PTHR30126:SF22">
    <property type="entry name" value="HTH-TYPE TRANSCRIPTIONAL REGULATOR YHAJ-RELATED"/>
    <property type="match status" value="1"/>
</dbReference>
<dbReference type="AlphaFoldDB" id="A0AAE5LGS1"/>
<keyword evidence="4" id="KW-0804">Transcription</keyword>
<protein>
    <submittedName>
        <fullName evidence="6">LysR family transcriptional regulator</fullName>
    </submittedName>
</protein>
<dbReference type="SUPFAM" id="SSF53850">
    <property type="entry name" value="Periplasmic binding protein-like II"/>
    <property type="match status" value="1"/>
</dbReference>
<dbReference type="Gene3D" id="3.40.190.290">
    <property type="match status" value="1"/>
</dbReference>
<dbReference type="Pfam" id="PF03466">
    <property type="entry name" value="LysR_substrate"/>
    <property type="match status" value="1"/>
</dbReference>
<dbReference type="RefSeq" id="WP_171320437.1">
    <property type="nucleotide sequence ID" value="NZ_VTXO01000001.1"/>
</dbReference>
<comment type="similarity">
    <text evidence="1">Belongs to the LysR transcriptional regulatory family.</text>
</comment>
<keyword evidence="3" id="KW-0238">DNA-binding</keyword>
<sequence>MIALEHLHVVNVIHQEGSFRQASEKLFKARSAVSYSVKQVEDHYQIEIFDRDTYRPTLTREGKVLLQKIQRLLDAANEFDLFARQMNSEVESELKISISAIFPTDKVTELLKHIKQSYPETVIHLDIETASGERMLLDDKVDIGIYAVRELNQELVEYQRIDNLSLPVFISDQFPLAKLDEIKQSDLYEYPQVVVKSSYKSNPDSGIVKQALQWYVSDHQTKKSLIKSGLGWGRLATHEIEHELGLIPVPTFEPLNVPIYVARKKTTALGPVGQLVWDYFQATVHELNED</sequence>
<dbReference type="CDD" id="cd05466">
    <property type="entry name" value="PBP2_LTTR_substrate"/>
    <property type="match status" value="1"/>
</dbReference>
<dbReference type="GO" id="GO:0000976">
    <property type="term" value="F:transcription cis-regulatory region binding"/>
    <property type="evidence" value="ECO:0007669"/>
    <property type="project" value="TreeGrafter"/>
</dbReference>
<evidence type="ECO:0000256" key="1">
    <source>
        <dbReference type="ARBA" id="ARBA00009437"/>
    </source>
</evidence>
<evidence type="ECO:0000313" key="6">
    <source>
        <dbReference type="EMBL" id="NOI79717.1"/>
    </source>
</evidence>
<organism evidence="6 7">
    <name type="scientific">Vibrio tubiashii</name>
    <dbReference type="NCBI Taxonomy" id="29498"/>
    <lineage>
        <taxon>Bacteria</taxon>
        <taxon>Pseudomonadati</taxon>
        <taxon>Pseudomonadota</taxon>
        <taxon>Gammaproteobacteria</taxon>
        <taxon>Vibrionales</taxon>
        <taxon>Vibrionaceae</taxon>
        <taxon>Vibrio</taxon>
        <taxon>Vibrio oreintalis group</taxon>
    </lineage>
</organism>
<dbReference type="SUPFAM" id="SSF46785">
    <property type="entry name" value="Winged helix' DNA-binding domain"/>
    <property type="match status" value="1"/>
</dbReference>
<dbReference type="InterPro" id="IPR000847">
    <property type="entry name" value="LysR_HTH_N"/>
</dbReference>
<dbReference type="InterPro" id="IPR005119">
    <property type="entry name" value="LysR_subst-bd"/>
</dbReference>
<evidence type="ECO:0000259" key="5">
    <source>
        <dbReference type="PROSITE" id="PS50931"/>
    </source>
</evidence>
<dbReference type="PROSITE" id="PS50931">
    <property type="entry name" value="HTH_LYSR"/>
    <property type="match status" value="1"/>
</dbReference>
<evidence type="ECO:0000256" key="3">
    <source>
        <dbReference type="ARBA" id="ARBA00023125"/>
    </source>
</evidence>
<evidence type="ECO:0000256" key="2">
    <source>
        <dbReference type="ARBA" id="ARBA00023015"/>
    </source>
</evidence>
<dbReference type="PANTHER" id="PTHR30126">
    <property type="entry name" value="HTH-TYPE TRANSCRIPTIONAL REGULATOR"/>
    <property type="match status" value="1"/>
</dbReference>